<keyword evidence="1" id="KW-0812">Transmembrane</keyword>
<evidence type="ECO:0000313" key="4">
    <source>
        <dbReference type="Proteomes" id="UP000060787"/>
    </source>
</evidence>
<feature type="transmembrane region" description="Helical" evidence="1">
    <location>
        <begin position="131"/>
        <end position="152"/>
    </location>
</feature>
<accession>A0A0S2F9C0</accession>
<proteinExistence type="predicted"/>
<dbReference type="KEGG" id="lab:LA76x_2010"/>
<keyword evidence="3" id="KW-0378">Hydrolase</keyword>
<feature type="transmembrane region" description="Helical" evidence="1">
    <location>
        <begin position="44"/>
        <end position="67"/>
    </location>
</feature>
<dbReference type="AlphaFoldDB" id="A0A0S2F9C0"/>
<dbReference type="KEGG" id="laq:GLA29479_1492"/>
<feature type="transmembrane region" description="Helical" evidence="1">
    <location>
        <begin position="173"/>
        <end position="196"/>
    </location>
</feature>
<keyword evidence="1" id="KW-1133">Transmembrane helix</keyword>
<name>A0A0S2F9C0_LYSAN</name>
<dbReference type="Proteomes" id="UP000060787">
    <property type="component" value="Chromosome"/>
</dbReference>
<dbReference type="EMBL" id="CP011129">
    <property type="protein sequence ID" value="ALN80153.1"/>
    <property type="molecule type" value="Genomic_DNA"/>
</dbReference>
<protein>
    <submittedName>
        <fullName evidence="3">CAAX protease self-immunity family protein</fullName>
    </submittedName>
</protein>
<keyword evidence="3" id="KW-0645">Protease</keyword>
<organism evidence="3 4">
    <name type="scientific">Lysobacter antibioticus</name>
    <dbReference type="NCBI Taxonomy" id="84531"/>
    <lineage>
        <taxon>Bacteria</taxon>
        <taxon>Pseudomonadati</taxon>
        <taxon>Pseudomonadota</taxon>
        <taxon>Gammaproteobacteria</taxon>
        <taxon>Lysobacterales</taxon>
        <taxon>Lysobacteraceae</taxon>
        <taxon>Lysobacter</taxon>
    </lineage>
</organism>
<dbReference type="Pfam" id="PF02517">
    <property type="entry name" value="Rce1-like"/>
    <property type="match status" value="1"/>
</dbReference>
<dbReference type="RefSeq" id="WP_057917549.1">
    <property type="nucleotide sequence ID" value="NZ_CP011129.1"/>
</dbReference>
<evidence type="ECO:0000313" key="3">
    <source>
        <dbReference type="EMBL" id="ALN80153.1"/>
    </source>
</evidence>
<dbReference type="InterPro" id="IPR003675">
    <property type="entry name" value="Rce1/LyrA-like_dom"/>
</dbReference>
<reference evidence="3 4" key="1">
    <citation type="journal article" date="2015" name="BMC Genomics">
        <title>Comparative genomics and metabolic profiling of the genus Lysobacter.</title>
        <authorList>
            <person name="de Bruijn I."/>
            <person name="Cheng X."/>
            <person name="de Jager V."/>
            <person name="Exposito R.G."/>
            <person name="Watrous J."/>
            <person name="Patel N."/>
            <person name="Postma J."/>
            <person name="Dorrestein P.C."/>
            <person name="Kobayashi D."/>
            <person name="Raaijmakers J.M."/>
        </authorList>
    </citation>
    <scope>NUCLEOTIDE SEQUENCE [LARGE SCALE GENOMIC DNA]</scope>
    <source>
        <strain evidence="3 4">76</strain>
    </source>
</reference>
<dbReference type="OrthoDB" id="95797at2"/>
<sequence length="221" mass="23927">MDRWIKSLSARNEFVFVLALAFAWPVLGSLTAVAYPQPPTPIDGAGLASILSLEIPVLAVLAVFLSLRGWNLARLGPAPTKTDLPLGLALAVLTAMLFWLLQALALAFGLSLPSVDEAVPIASDIGWPMRLAASAVNGFYEEALVCGYLITAMRDRRSTWTAIHLSTAIRTAYHLYQGSVGVISIVPMGLLYAWLYARTGRLWPLVVAHIVLDFWALSLPS</sequence>
<evidence type="ECO:0000259" key="2">
    <source>
        <dbReference type="Pfam" id="PF02517"/>
    </source>
</evidence>
<evidence type="ECO:0000256" key="1">
    <source>
        <dbReference type="SAM" id="Phobius"/>
    </source>
</evidence>
<dbReference type="PATRIC" id="fig|84531.7.peg.1472"/>
<keyword evidence="1" id="KW-0472">Membrane</keyword>
<dbReference type="STRING" id="84531.LA76x_2010"/>
<dbReference type="GO" id="GO:0080120">
    <property type="term" value="P:CAAX-box protein maturation"/>
    <property type="evidence" value="ECO:0007669"/>
    <property type="project" value="UniProtKB-ARBA"/>
</dbReference>
<dbReference type="GO" id="GO:0006508">
    <property type="term" value="P:proteolysis"/>
    <property type="evidence" value="ECO:0007669"/>
    <property type="project" value="UniProtKB-KW"/>
</dbReference>
<dbReference type="GO" id="GO:0004175">
    <property type="term" value="F:endopeptidase activity"/>
    <property type="evidence" value="ECO:0007669"/>
    <property type="project" value="UniProtKB-ARBA"/>
</dbReference>
<keyword evidence="4" id="KW-1185">Reference proteome</keyword>
<dbReference type="eggNOG" id="COG1266">
    <property type="taxonomic scope" value="Bacteria"/>
</dbReference>
<gene>
    <name evidence="3" type="ORF">LA76x_2010</name>
</gene>
<feature type="domain" description="CAAX prenyl protease 2/Lysostaphin resistance protein A-like" evidence="2">
    <location>
        <begin position="127"/>
        <end position="214"/>
    </location>
</feature>
<feature type="transmembrane region" description="Helical" evidence="1">
    <location>
        <begin position="88"/>
        <end position="111"/>
    </location>
</feature>